<name>A0A1G9DC80_9GAMM</name>
<dbReference type="RefSeq" id="WP_175453120.1">
    <property type="nucleotide sequence ID" value="NZ_FNFH01000006.1"/>
</dbReference>
<proteinExistence type="predicted"/>
<gene>
    <name evidence="2" type="ORF">SAMN05216212_2728</name>
</gene>
<dbReference type="Proteomes" id="UP000199305">
    <property type="component" value="Unassembled WGS sequence"/>
</dbReference>
<dbReference type="AlphaFoldDB" id="A0A1G9DC80"/>
<keyword evidence="3" id="KW-1185">Reference proteome</keyword>
<evidence type="ECO:0000313" key="2">
    <source>
        <dbReference type="EMBL" id="SDK61445.1"/>
    </source>
</evidence>
<protein>
    <submittedName>
        <fullName evidence="2">Uncharacterized protein</fullName>
    </submittedName>
</protein>
<keyword evidence="1" id="KW-0472">Membrane</keyword>
<keyword evidence="1" id="KW-1133">Transmembrane helix</keyword>
<organism evidence="2 3">
    <name type="scientific">Microbulbifer yueqingensis</name>
    <dbReference type="NCBI Taxonomy" id="658219"/>
    <lineage>
        <taxon>Bacteria</taxon>
        <taxon>Pseudomonadati</taxon>
        <taxon>Pseudomonadota</taxon>
        <taxon>Gammaproteobacteria</taxon>
        <taxon>Cellvibrionales</taxon>
        <taxon>Microbulbiferaceae</taxon>
        <taxon>Microbulbifer</taxon>
    </lineage>
</organism>
<evidence type="ECO:0000313" key="3">
    <source>
        <dbReference type="Proteomes" id="UP000199305"/>
    </source>
</evidence>
<dbReference type="EMBL" id="FNFH01000006">
    <property type="protein sequence ID" value="SDK61445.1"/>
    <property type="molecule type" value="Genomic_DNA"/>
</dbReference>
<reference evidence="3" key="1">
    <citation type="submission" date="2016-10" db="EMBL/GenBank/DDBJ databases">
        <authorList>
            <person name="Varghese N."/>
            <person name="Submissions S."/>
        </authorList>
    </citation>
    <scope>NUCLEOTIDE SEQUENCE [LARGE SCALE GENOMIC DNA]</scope>
    <source>
        <strain evidence="3">CGMCC 1.10658</strain>
    </source>
</reference>
<evidence type="ECO:0000256" key="1">
    <source>
        <dbReference type="SAM" id="Phobius"/>
    </source>
</evidence>
<sequence length="51" mass="5579">MAERLLRWWGELTRPERTALATLAAIGTGILLFVLGIQLGQALWLFAGLVA</sequence>
<feature type="transmembrane region" description="Helical" evidence="1">
    <location>
        <begin position="20"/>
        <end position="47"/>
    </location>
</feature>
<accession>A0A1G9DC80</accession>
<keyword evidence="1" id="KW-0812">Transmembrane</keyword>